<dbReference type="PROSITE" id="PS51352">
    <property type="entry name" value="THIOREDOXIN_2"/>
    <property type="match status" value="1"/>
</dbReference>
<evidence type="ECO:0000313" key="3">
    <source>
        <dbReference type="Proteomes" id="UP000630660"/>
    </source>
</evidence>
<dbReference type="Gene3D" id="3.40.30.10">
    <property type="entry name" value="Glutaredoxin"/>
    <property type="match status" value="1"/>
</dbReference>
<name>A0A9D5KBN2_UNCW3</name>
<sequence length="327" mass="36361">MEKKTRNIILIVVLVALVTAVTAIVLVKGNANKTSSVAADSLAQDSVYMDTGATATDSIVQIDSATGEVVVVKQQPEPDYLVMVNGRKITEDYFNERVGKLMADGQKTVREHPKGFLDQLVTEELLIAEAERRELGDRDEQNPTDLIYALEKDVTSSITVSDAEIRAYYDEHKEDMQGMTYEQAKDGIGDFLRNQKKTNAFNELLTSLKSNTEVAWNNQWLARHTADDPLSRALSTGRPVVADFGQSSCIPCKKMLPILQELQSEYHGKAEILILDTRDYGGLAGSVGVRVIPTQIFYDRNGNEVYRHVGFMEKQAIVDQLKKMGVN</sequence>
<organism evidence="2 3">
    <name type="scientific">candidate division WOR-3 bacterium</name>
    <dbReference type="NCBI Taxonomy" id="2052148"/>
    <lineage>
        <taxon>Bacteria</taxon>
        <taxon>Bacteria division WOR-3</taxon>
    </lineage>
</organism>
<dbReference type="AlphaFoldDB" id="A0A9D5KBN2"/>
<dbReference type="SUPFAM" id="SSF52833">
    <property type="entry name" value="Thioredoxin-like"/>
    <property type="match status" value="1"/>
</dbReference>
<accession>A0A9D5KBN2</accession>
<dbReference type="Gene3D" id="1.10.4030.10">
    <property type="entry name" value="Porin chaperone SurA, peptide-binding domain"/>
    <property type="match status" value="1"/>
</dbReference>
<dbReference type="SUPFAM" id="SSF109998">
    <property type="entry name" value="Triger factor/SurA peptide-binding domain-like"/>
    <property type="match status" value="1"/>
</dbReference>
<proteinExistence type="predicted"/>
<dbReference type="GO" id="GO:0045454">
    <property type="term" value="P:cell redox homeostasis"/>
    <property type="evidence" value="ECO:0007669"/>
    <property type="project" value="TreeGrafter"/>
</dbReference>
<dbReference type="CDD" id="cd02947">
    <property type="entry name" value="TRX_family"/>
    <property type="match status" value="1"/>
</dbReference>
<dbReference type="PANTHER" id="PTHR45663:SF11">
    <property type="entry name" value="GEO12009P1"/>
    <property type="match status" value="1"/>
</dbReference>
<dbReference type="EMBL" id="WJKJ01000280">
    <property type="protein sequence ID" value="MBD3365224.1"/>
    <property type="molecule type" value="Genomic_DNA"/>
</dbReference>
<dbReference type="PANTHER" id="PTHR45663">
    <property type="entry name" value="GEO12009P1"/>
    <property type="match status" value="1"/>
</dbReference>
<dbReference type="InterPro" id="IPR027304">
    <property type="entry name" value="Trigger_fact/SurA_dom_sf"/>
</dbReference>
<evidence type="ECO:0000313" key="2">
    <source>
        <dbReference type="EMBL" id="MBD3365224.1"/>
    </source>
</evidence>
<comment type="caution">
    <text evidence="2">The sequence shown here is derived from an EMBL/GenBank/DDBJ whole genome shotgun (WGS) entry which is preliminary data.</text>
</comment>
<dbReference type="InterPro" id="IPR036249">
    <property type="entry name" value="Thioredoxin-like_sf"/>
</dbReference>
<reference evidence="2" key="1">
    <citation type="submission" date="2019-11" db="EMBL/GenBank/DDBJ databases">
        <title>Microbial mats filling the niche in hypersaline microbial mats.</title>
        <authorList>
            <person name="Wong H.L."/>
            <person name="Macleod F.I."/>
            <person name="White R.A. III"/>
            <person name="Burns B.P."/>
        </authorList>
    </citation>
    <scope>NUCLEOTIDE SEQUENCE</scope>
    <source>
        <strain evidence="2">Bin_327</strain>
    </source>
</reference>
<dbReference type="GO" id="GO:0015035">
    <property type="term" value="F:protein-disulfide reductase activity"/>
    <property type="evidence" value="ECO:0007669"/>
    <property type="project" value="TreeGrafter"/>
</dbReference>
<dbReference type="GO" id="GO:0005829">
    <property type="term" value="C:cytosol"/>
    <property type="evidence" value="ECO:0007669"/>
    <property type="project" value="TreeGrafter"/>
</dbReference>
<dbReference type="Pfam" id="PF00085">
    <property type="entry name" value="Thioredoxin"/>
    <property type="match status" value="1"/>
</dbReference>
<evidence type="ECO:0000259" key="1">
    <source>
        <dbReference type="PROSITE" id="PS51352"/>
    </source>
</evidence>
<feature type="domain" description="Thioredoxin" evidence="1">
    <location>
        <begin position="192"/>
        <end position="326"/>
    </location>
</feature>
<dbReference type="Gene3D" id="1.10.8.1040">
    <property type="match status" value="1"/>
</dbReference>
<protein>
    <submittedName>
        <fullName evidence="2">Thioredoxin fold domain-containing protein</fullName>
    </submittedName>
</protein>
<dbReference type="Proteomes" id="UP000630660">
    <property type="component" value="Unassembled WGS sequence"/>
</dbReference>
<gene>
    <name evidence="2" type="ORF">GF359_08420</name>
</gene>
<dbReference type="InterPro" id="IPR013766">
    <property type="entry name" value="Thioredoxin_domain"/>
</dbReference>